<accession>A0ABM3G6Y4</accession>
<evidence type="ECO:0000313" key="4">
    <source>
        <dbReference type="RefSeq" id="XP_046596021.1"/>
    </source>
</evidence>
<evidence type="ECO:0000313" key="3">
    <source>
        <dbReference type="Proteomes" id="UP000829291"/>
    </source>
</evidence>
<feature type="transmembrane region" description="Helical" evidence="2">
    <location>
        <begin position="36"/>
        <end position="55"/>
    </location>
</feature>
<gene>
    <name evidence="4" type="primary">LOC124294529</name>
</gene>
<dbReference type="Proteomes" id="UP000829291">
    <property type="component" value="Chromosome 5"/>
</dbReference>
<dbReference type="GeneID" id="124294529"/>
<reference evidence="4" key="1">
    <citation type="submission" date="2025-08" db="UniProtKB">
        <authorList>
            <consortium name="RefSeq"/>
        </authorList>
    </citation>
    <scope>IDENTIFICATION</scope>
    <source>
        <tissue evidence="4">Thorax and Abdomen</tissue>
    </source>
</reference>
<dbReference type="RefSeq" id="XP_046596021.1">
    <property type="nucleotide sequence ID" value="XM_046740065.1"/>
</dbReference>
<keyword evidence="2" id="KW-0472">Membrane</keyword>
<name>A0ABM3G6Y4_NEOLC</name>
<keyword evidence="2" id="KW-0812">Transmembrane</keyword>
<protein>
    <submittedName>
        <fullName evidence="4">Uncharacterized protein LOC124294529</fullName>
    </submittedName>
</protein>
<feature type="region of interest" description="Disordered" evidence="1">
    <location>
        <begin position="1"/>
        <end position="21"/>
    </location>
</feature>
<evidence type="ECO:0000256" key="1">
    <source>
        <dbReference type="SAM" id="MobiDB-lite"/>
    </source>
</evidence>
<keyword evidence="2" id="KW-1133">Transmembrane helix</keyword>
<organism evidence="3 4">
    <name type="scientific">Neodiprion lecontei</name>
    <name type="common">Redheaded pine sawfly</name>
    <dbReference type="NCBI Taxonomy" id="441921"/>
    <lineage>
        <taxon>Eukaryota</taxon>
        <taxon>Metazoa</taxon>
        <taxon>Ecdysozoa</taxon>
        <taxon>Arthropoda</taxon>
        <taxon>Hexapoda</taxon>
        <taxon>Insecta</taxon>
        <taxon>Pterygota</taxon>
        <taxon>Neoptera</taxon>
        <taxon>Endopterygota</taxon>
        <taxon>Hymenoptera</taxon>
        <taxon>Tenthredinoidea</taxon>
        <taxon>Diprionidae</taxon>
        <taxon>Diprioninae</taxon>
        <taxon>Neodiprion</taxon>
    </lineage>
</organism>
<evidence type="ECO:0000256" key="2">
    <source>
        <dbReference type="SAM" id="Phobius"/>
    </source>
</evidence>
<proteinExistence type="predicted"/>
<keyword evidence="3" id="KW-1185">Reference proteome</keyword>
<sequence length="138" mass="15323">MQSNPATFNMRDSGRSLTGRGGRAITSCESRNIRRATIVMVAFAMCCFSFSNFMLKLSEFKAPFLDILRTVKLTQIEETRQLGSAKTTLELLGSKNFEVESAADAYEFFSNGQISAENTANIYGTPSPVVQQWVNMEV</sequence>